<dbReference type="STRING" id="1429043.X474_26960"/>
<dbReference type="HAMAP" id="MF_00095">
    <property type="entry name" value="SfsA"/>
    <property type="match status" value="1"/>
</dbReference>
<dbReference type="PANTHER" id="PTHR30545:SF2">
    <property type="entry name" value="SUGAR FERMENTATION STIMULATION PROTEIN A"/>
    <property type="match status" value="1"/>
</dbReference>
<dbReference type="CDD" id="cd22359">
    <property type="entry name" value="SfsA-like_bacterial"/>
    <property type="match status" value="1"/>
</dbReference>
<dbReference type="PATRIC" id="fig|1429043.3.peg.5711"/>
<comment type="caution">
    <text evidence="4">The sequence shown here is derived from an EMBL/GenBank/DDBJ whole genome shotgun (WGS) entry which is preliminary data.</text>
</comment>
<keyword evidence="5" id="KW-1185">Reference proteome</keyword>
<dbReference type="Pfam" id="PF17746">
    <property type="entry name" value="SfsA_N"/>
    <property type="match status" value="1"/>
</dbReference>
<dbReference type="OrthoDB" id="9802365at2"/>
<dbReference type="Gene3D" id="2.40.50.580">
    <property type="match status" value="1"/>
</dbReference>
<dbReference type="GO" id="GO:0003677">
    <property type="term" value="F:DNA binding"/>
    <property type="evidence" value="ECO:0007669"/>
    <property type="project" value="InterPro"/>
</dbReference>
<dbReference type="AlphaFoldDB" id="A0A0D2J599"/>
<dbReference type="RefSeq" id="WP_052515599.1">
    <property type="nucleotide sequence ID" value="NZ_AZAC01000078.1"/>
</dbReference>
<dbReference type="NCBIfam" id="TIGR00230">
    <property type="entry name" value="sfsA"/>
    <property type="match status" value="1"/>
</dbReference>
<evidence type="ECO:0000313" key="4">
    <source>
        <dbReference type="EMBL" id="KIX10881.1"/>
    </source>
</evidence>
<feature type="domain" description="Sugar fermentation stimulation protein C-terminal" evidence="2">
    <location>
        <begin position="98"/>
        <end position="234"/>
    </location>
</feature>
<evidence type="ECO:0000259" key="2">
    <source>
        <dbReference type="Pfam" id="PF03749"/>
    </source>
</evidence>
<dbReference type="InterPro" id="IPR041465">
    <property type="entry name" value="SfsA_N"/>
</dbReference>
<dbReference type="Pfam" id="PF03749">
    <property type="entry name" value="SfsA"/>
    <property type="match status" value="1"/>
</dbReference>
<reference evidence="4 5" key="1">
    <citation type="submission" date="2013-11" db="EMBL/GenBank/DDBJ databases">
        <title>Metagenomic analysis of a methanogenic consortium involved in long chain n-alkane degradation.</title>
        <authorList>
            <person name="Davidova I.A."/>
            <person name="Callaghan A.V."/>
            <person name="Wawrik B."/>
            <person name="Pruitt S."/>
            <person name="Marks C."/>
            <person name="Duncan K.E."/>
            <person name="Suflita J.M."/>
        </authorList>
    </citation>
    <scope>NUCLEOTIDE SEQUENCE [LARGE SCALE GENOMIC DNA]</scope>
    <source>
        <strain evidence="4 5">SPR</strain>
    </source>
</reference>
<dbReference type="Gene3D" id="3.40.1350.60">
    <property type="match status" value="1"/>
</dbReference>
<dbReference type="EMBL" id="AZAC01000078">
    <property type="protein sequence ID" value="KIX10881.1"/>
    <property type="molecule type" value="Genomic_DNA"/>
</dbReference>
<evidence type="ECO:0000313" key="5">
    <source>
        <dbReference type="Proteomes" id="UP000032233"/>
    </source>
</evidence>
<name>A0A0D2J599_9BACT</name>
<dbReference type="InterPro" id="IPR005224">
    <property type="entry name" value="SfsA"/>
</dbReference>
<feature type="domain" description="SfsA N-terminal OB" evidence="3">
    <location>
        <begin position="28"/>
        <end position="94"/>
    </location>
</feature>
<gene>
    <name evidence="1" type="primary">sfsA</name>
    <name evidence="4" type="ORF">X474_26960</name>
</gene>
<dbReference type="InParanoid" id="A0A0D2J599"/>
<evidence type="ECO:0000256" key="1">
    <source>
        <dbReference type="HAMAP-Rule" id="MF_00095"/>
    </source>
</evidence>
<dbReference type="PANTHER" id="PTHR30545">
    <property type="entry name" value="SUGAR FERMENTATION STIMULATION PROTEIN A"/>
    <property type="match status" value="1"/>
</dbReference>
<protein>
    <recommendedName>
        <fullName evidence="1">Sugar fermentation stimulation protein homolog</fullName>
    </recommendedName>
</protein>
<proteinExistence type="inferred from homology"/>
<organism evidence="4 5">
    <name type="scientific">Dethiosulfatarculus sandiegensis</name>
    <dbReference type="NCBI Taxonomy" id="1429043"/>
    <lineage>
        <taxon>Bacteria</taxon>
        <taxon>Pseudomonadati</taxon>
        <taxon>Thermodesulfobacteriota</taxon>
        <taxon>Desulfarculia</taxon>
        <taxon>Desulfarculales</taxon>
        <taxon>Desulfarculaceae</taxon>
        <taxon>Dethiosulfatarculus</taxon>
    </lineage>
</organism>
<accession>A0A0D2J599</accession>
<comment type="similarity">
    <text evidence="1">Belongs to the SfsA family.</text>
</comment>
<sequence>MSKDKNQEKKLSRVCYTFADKLTPGRLVRRYKRFLADVTLENGSQVVAHCPNSGSMATCIEENAPVYLSPSNNPKRRTAFTWEMIYINQGWIGVNTIIPNYLAAEAARSQALPLFEGAVAVKPEHKISEHTRLDLLVEKPDGPLYVEVKNVTMMVNGRALFPDAKTTRGAKHLKELMELHKNGARTAMLYIIQRPDTNSFGPAVDKDPEYAELYHQARSQGVEIVAVEARVSPQEVRLHRLITLED</sequence>
<dbReference type="InterPro" id="IPR040452">
    <property type="entry name" value="SfsA_C"/>
</dbReference>
<evidence type="ECO:0000259" key="3">
    <source>
        <dbReference type="Pfam" id="PF17746"/>
    </source>
</evidence>
<dbReference type="Proteomes" id="UP000032233">
    <property type="component" value="Unassembled WGS sequence"/>
</dbReference>
<dbReference type="FunCoup" id="A0A0D2J599">
    <property type="interactions" value="25"/>
</dbReference>